<protein>
    <submittedName>
        <fullName evidence="7">von Willebrand factor type A domain protein</fullName>
    </submittedName>
</protein>
<keyword evidence="2 5" id="KW-0812">Transmembrane</keyword>
<reference evidence="7 8" key="1">
    <citation type="submission" date="2019-02" db="EMBL/GenBank/DDBJ databases">
        <title>Deep-cultivation of Planctomycetes and their phenomic and genomic characterization uncovers novel biology.</title>
        <authorList>
            <person name="Wiegand S."/>
            <person name="Jogler M."/>
            <person name="Boedeker C."/>
            <person name="Pinto D."/>
            <person name="Vollmers J."/>
            <person name="Rivas-Marin E."/>
            <person name="Kohn T."/>
            <person name="Peeters S.H."/>
            <person name="Heuer A."/>
            <person name="Rast P."/>
            <person name="Oberbeckmann S."/>
            <person name="Bunk B."/>
            <person name="Jeske O."/>
            <person name="Meyerdierks A."/>
            <person name="Storesund J.E."/>
            <person name="Kallscheuer N."/>
            <person name="Luecker S."/>
            <person name="Lage O.M."/>
            <person name="Pohl T."/>
            <person name="Merkel B.J."/>
            <person name="Hornburger P."/>
            <person name="Mueller R.-W."/>
            <person name="Bruemmer F."/>
            <person name="Labrenz M."/>
            <person name="Spormann A.M."/>
            <person name="Op den Camp H."/>
            <person name="Overmann J."/>
            <person name="Amann R."/>
            <person name="Jetten M.S.M."/>
            <person name="Mascher T."/>
            <person name="Medema M.H."/>
            <person name="Devos D.P."/>
            <person name="Kaster A.-K."/>
            <person name="Ovreas L."/>
            <person name="Rohde M."/>
            <person name="Galperin M.Y."/>
            <person name="Jogler C."/>
        </authorList>
    </citation>
    <scope>NUCLEOTIDE SEQUENCE [LARGE SCALE GENOMIC DNA]</scope>
    <source>
        <strain evidence="7 8">Pla163</strain>
    </source>
</reference>
<evidence type="ECO:0000313" key="8">
    <source>
        <dbReference type="Proteomes" id="UP000319342"/>
    </source>
</evidence>
<dbReference type="AlphaFoldDB" id="A0A518D0N4"/>
<dbReference type="PROSITE" id="PS50234">
    <property type="entry name" value="VWFA"/>
    <property type="match status" value="1"/>
</dbReference>
<dbReference type="RefSeq" id="WP_145187705.1">
    <property type="nucleotide sequence ID" value="NZ_CP036290.1"/>
</dbReference>
<evidence type="ECO:0000256" key="1">
    <source>
        <dbReference type="ARBA" id="ARBA00022475"/>
    </source>
</evidence>
<accession>A0A518D0N4</accession>
<dbReference type="EMBL" id="CP036290">
    <property type="protein sequence ID" value="QDU85058.1"/>
    <property type="molecule type" value="Genomic_DNA"/>
</dbReference>
<feature type="transmembrane region" description="Helical" evidence="5">
    <location>
        <begin position="303"/>
        <end position="321"/>
    </location>
</feature>
<evidence type="ECO:0000259" key="6">
    <source>
        <dbReference type="PROSITE" id="PS50234"/>
    </source>
</evidence>
<dbReference type="Pfam" id="PF13519">
    <property type="entry name" value="VWA_2"/>
    <property type="match status" value="1"/>
</dbReference>
<dbReference type="Gene3D" id="3.40.50.410">
    <property type="entry name" value="von Willebrand factor, type A domain"/>
    <property type="match status" value="1"/>
</dbReference>
<organism evidence="7 8">
    <name type="scientific">Rohdeia mirabilis</name>
    <dbReference type="NCBI Taxonomy" id="2528008"/>
    <lineage>
        <taxon>Bacteria</taxon>
        <taxon>Pseudomonadati</taxon>
        <taxon>Planctomycetota</taxon>
        <taxon>Planctomycetia</taxon>
        <taxon>Planctomycetia incertae sedis</taxon>
        <taxon>Rohdeia</taxon>
    </lineage>
</organism>
<evidence type="ECO:0000256" key="3">
    <source>
        <dbReference type="ARBA" id="ARBA00022989"/>
    </source>
</evidence>
<dbReference type="PANTHER" id="PTHR22550:SF5">
    <property type="entry name" value="LEUCINE ZIPPER PROTEIN 4"/>
    <property type="match status" value="1"/>
</dbReference>
<dbReference type="SUPFAM" id="SSF53300">
    <property type="entry name" value="vWA-like"/>
    <property type="match status" value="1"/>
</dbReference>
<evidence type="ECO:0000256" key="2">
    <source>
        <dbReference type="ARBA" id="ARBA00022692"/>
    </source>
</evidence>
<feature type="transmembrane region" description="Helical" evidence="5">
    <location>
        <begin position="6"/>
        <end position="28"/>
    </location>
</feature>
<proteinExistence type="predicted"/>
<keyword evidence="1" id="KW-1003">Cell membrane</keyword>
<dbReference type="Proteomes" id="UP000319342">
    <property type="component" value="Chromosome"/>
</dbReference>
<evidence type="ECO:0000313" key="7">
    <source>
        <dbReference type="EMBL" id="QDU85058.1"/>
    </source>
</evidence>
<feature type="domain" description="VWFA" evidence="6">
    <location>
        <begin position="98"/>
        <end position="287"/>
    </location>
</feature>
<keyword evidence="3 5" id="KW-1133">Transmembrane helix</keyword>
<dbReference type="InterPro" id="IPR050768">
    <property type="entry name" value="UPF0353/GerABKA_families"/>
</dbReference>
<name>A0A518D0N4_9BACT</name>
<dbReference type="PANTHER" id="PTHR22550">
    <property type="entry name" value="SPORE GERMINATION PROTEIN"/>
    <property type="match status" value="1"/>
</dbReference>
<sequence>MESTFGFYLVDPVLLVPVLFVALAHAVWRARVRPSALRVGAANALLPGERTTPLPRGVRARLVGVPGVVRVLGVASIAIALARPVERIPRPVVERGVDIAICLDVSSSMTERDLDPDRTRLEVAVDTARNFARARSDDRIALLRFARFVDVVTPPTLDEAALVEALGTLRTVEAQSDEDATGIGLAVGRAAELLASRGAPSRVVVLLSDGIENVAVDGGLGVTPRDAARLARTLDVRVHTIVVGSGGPDVQLEERDLRDLAAHTSGSFFRANDRDGLAAAFAAIDRLERVELTSPRFDLRERYAAFVAVGLALLGLARVLSTTVLEVRP</sequence>
<dbReference type="InterPro" id="IPR036465">
    <property type="entry name" value="vWFA_dom_sf"/>
</dbReference>
<dbReference type="SMART" id="SM00327">
    <property type="entry name" value="VWA"/>
    <property type="match status" value="1"/>
</dbReference>
<dbReference type="InterPro" id="IPR002035">
    <property type="entry name" value="VWF_A"/>
</dbReference>
<evidence type="ECO:0000256" key="4">
    <source>
        <dbReference type="ARBA" id="ARBA00023136"/>
    </source>
</evidence>
<evidence type="ECO:0000256" key="5">
    <source>
        <dbReference type="SAM" id="Phobius"/>
    </source>
</evidence>
<gene>
    <name evidence="7" type="ORF">Pla163_21830</name>
</gene>
<keyword evidence="8" id="KW-1185">Reference proteome</keyword>
<keyword evidence="4 5" id="KW-0472">Membrane</keyword>
<dbReference type="OrthoDB" id="6206554at2"/>